<keyword evidence="2" id="KW-1185">Reference proteome</keyword>
<organism evidence="1 2">
    <name type="scientific">Aedoeadaptatus coxii</name>
    <dbReference type="NCBI Taxonomy" id="755172"/>
    <lineage>
        <taxon>Bacteria</taxon>
        <taxon>Bacillati</taxon>
        <taxon>Bacillota</taxon>
        <taxon>Tissierellia</taxon>
        <taxon>Tissierellales</taxon>
        <taxon>Peptoniphilaceae</taxon>
        <taxon>Aedoeadaptatus</taxon>
    </lineage>
</organism>
<dbReference type="EMBL" id="LSDG01000040">
    <property type="protein sequence ID" value="KXB65653.1"/>
    <property type="molecule type" value="Genomic_DNA"/>
</dbReference>
<dbReference type="AlphaFoldDB" id="A0A134AD75"/>
<dbReference type="Proteomes" id="UP000070442">
    <property type="component" value="Unassembled WGS sequence"/>
</dbReference>
<name>A0A134AD75_9FIRM</name>
<comment type="caution">
    <text evidence="1">The sequence shown here is derived from an EMBL/GenBank/DDBJ whole genome shotgun (WGS) entry which is preliminary data.</text>
</comment>
<evidence type="ECO:0000313" key="1">
    <source>
        <dbReference type="EMBL" id="KXB65653.1"/>
    </source>
</evidence>
<protein>
    <submittedName>
        <fullName evidence="1">Uncharacterized protein</fullName>
    </submittedName>
</protein>
<evidence type="ECO:0000313" key="2">
    <source>
        <dbReference type="Proteomes" id="UP000070442"/>
    </source>
</evidence>
<accession>A0A134AD75</accession>
<dbReference type="PATRIC" id="fig|755172.3.peg.1342"/>
<proteinExistence type="predicted"/>
<reference evidence="2" key="1">
    <citation type="submission" date="2016-01" db="EMBL/GenBank/DDBJ databases">
        <authorList>
            <person name="Mitreva M."/>
            <person name="Pepin K.H."/>
            <person name="Mihindukulasuriya K.A."/>
            <person name="Fulton R."/>
            <person name="Fronick C."/>
            <person name="O'Laughlin M."/>
            <person name="Miner T."/>
            <person name="Herter B."/>
            <person name="Rosa B.A."/>
            <person name="Cordes M."/>
            <person name="Tomlinson C."/>
            <person name="Wollam A."/>
            <person name="Palsikar V.B."/>
            <person name="Mardis E.R."/>
            <person name="Wilson R.K."/>
        </authorList>
    </citation>
    <scope>NUCLEOTIDE SEQUENCE [LARGE SCALE GENOMIC DNA]</scope>
    <source>
        <strain evidence="2">DNF00729</strain>
    </source>
</reference>
<sequence>MSILACRRRSIFKYIIIDRDRLINSKLIIIENLNIQKFKPDELGILF</sequence>
<dbReference type="STRING" id="755172.HMPREF1863_01382"/>
<gene>
    <name evidence="1" type="ORF">HMPREF1863_01382</name>
</gene>